<dbReference type="Proteomes" id="UP000276991">
    <property type="component" value="Unassembled WGS sequence"/>
</dbReference>
<dbReference type="PANTHER" id="PTHR24247:SF228">
    <property type="entry name" value="5-HYDROXYTRYPTAMINE (SEROTONIN) RECEPTOR 2A, ISOFORM B"/>
    <property type="match status" value="1"/>
</dbReference>
<feature type="transmembrane region" description="Helical" evidence="10">
    <location>
        <begin position="89"/>
        <end position="110"/>
    </location>
</feature>
<dbReference type="GO" id="GO:0030425">
    <property type="term" value="C:dendrite"/>
    <property type="evidence" value="ECO:0007669"/>
    <property type="project" value="TreeGrafter"/>
</dbReference>
<dbReference type="GO" id="GO:0004993">
    <property type="term" value="F:G protein-coupled serotonin receptor activity"/>
    <property type="evidence" value="ECO:0007669"/>
    <property type="project" value="TreeGrafter"/>
</dbReference>
<dbReference type="GO" id="GO:0030594">
    <property type="term" value="F:neurotransmitter receptor activity"/>
    <property type="evidence" value="ECO:0007669"/>
    <property type="project" value="TreeGrafter"/>
</dbReference>
<dbReference type="InterPro" id="IPR017452">
    <property type="entry name" value="GPCR_Rhodpsn_7TM"/>
</dbReference>
<gene>
    <name evidence="12" type="ORF">NAV_LOCUS387</name>
</gene>
<keyword evidence="3 9" id="KW-0812">Transmembrane</keyword>
<evidence type="ECO:0000259" key="11">
    <source>
        <dbReference type="PROSITE" id="PS50262"/>
    </source>
</evidence>
<keyword evidence="2" id="KW-1003">Cell membrane</keyword>
<proteinExistence type="inferred from homology"/>
<evidence type="ECO:0000256" key="9">
    <source>
        <dbReference type="RuleBase" id="RU000688"/>
    </source>
</evidence>
<dbReference type="InterPro" id="IPR000276">
    <property type="entry name" value="GPCR_Rhodpsn"/>
</dbReference>
<dbReference type="Gene3D" id="1.20.1070.10">
    <property type="entry name" value="Rhodopsin 7-helix transmembrane proteins"/>
    <property type="match status" value="1"/>
</dbReference>
<sequence length="510" mass="58467">MLSIKKINYYRICERFAVVLLHADPCGERLREIPPYYMSVTWDQEAVQELHVPSLASEVSNIFTISLLLLLCATGLLGMWIWSFLMCLLYVYADVFLCTASIVHMSVISLDRYFGISKPLRARDKSETSIAVKLASVWIITTLISCPIAIMALIDSSNIFNDNTCRITNRYYMIYGSIFAFLIPFLIMAVTYIRTTTLLKQQPTIISHQGVATNNHTESVILRRTHTQRNYIPENLRNVISCKRNKEMIERPLQTTLLPIYSKKEVKLLEKNRLNFRRRAEMVIIAIGDKISRKEVIPKRNTELTNEHKATCVLAIVFACFFICWAPFFCANLAFGFCGEPCALPPTMEFFFLWLGYFSSIINPLIYTIFNRTTVDRPDSQWEQDRCTALSYNTNLHERKPSRQEHCVQSIHSDTSSPNRKIDLLEKTEQATMVNKEAIMNDQSQNTLSDICMIASSEGGKLSKHNKDSKNLKFFHNHGNVNVLKFSISEQGLAQAILFICFKPLREAPS</sequence>
<feature type="transmembrane region" description="Helical" evidence="10">
    <location>
        <begin position="310"/>
        <end position="335"/>
    </location>
</feature>
<dbReference type="GO" id="GO:0051378">
    <property type="term" value="F:serotonin binding"/>
    <property type="evidence" value="ECO:0007669"/>
    <property type="project" value="TreeGrafter"/>
</dbReference>
<evidence type="ECO:0000256" key="4">
    <source>
        <dbReference type="ARBA" id="ARBA00022989"/>
    </source>
</evidence>
<keyword evidence="13" id="KW-1185">Reference proteome</keyword>
<feature type="domain" description="G-protein coupled receptors family 1 profile" evidence="11">
    <location>
        <begin position="59"/>
        <end position="367"/>
    </location>
</feature>
<feature type="transmembrane region" description="Helical" evidence="10">
    <location>
        <begin position="130"/>
        <end position="154"/>
    </location>
</feature>
<dbReference type="OrthoDB" id="5859976at2759"/>
<dbReference type="Pfam" id="PF00001">
    <property type="entry name" value="7tm_1"/>
    <property type="match status" value="1"/>
</dbReference>
<evidence type="ECO:0000256" key="10">
    <source>
        <dbReference type="SAM" id="Phobius"/>
    </source>
</evidence>
<evidence type="ECO:0000313" key="12">
    <source>
        <dbReference type="EMBL" id="VBB25557.1"/>
    </source>
</evidence>
<dbReference type="PROSITE" id="PS00237">
    <property type="entry name" value="G_PROTEIN_RECEP_F1_1"/>
    <property type="match status" value="1"/>
</dbReference>
<evidence type="ECO:0000256" key="1">
    <source>
        <dbReference type="ARBA" id="ARBA00004651"/>
    </source>
</evidence>
<dbReference type="PANTHER" id="PTHR24247">
    <property type="entry name" value="5-HYDROXYTRYPTAMINE RECEPTOR"/>
    <property type="match status" value="1"/>
</dbReference>
<dbReference type="GO" id="GO:0005886">
    <property type="term" value="C:plasma membrane"/>
    <property type="evidence" value="ECO:0007669"/>
    <property type="project" value="UniProtKB-SubCell"/>
</dbReference>
<evidence type="ECO:0000256" key="7">
    <source>
        <dbReference type="ARBA" id="ARBA00023170"/>
    </source>
</evidence>
<comment type="subcellular location">
    <subcellularLocation>
        <location evidence="1">Cell membrane</location>
        <topology evidence="1">Multi-pass membrane protein</topology>
    </subcellularLocation>
</comment>
<dbReference type="EMBL" id="UPTC01000023">
    <property type="protein sequence ID" value="VBB25557.1"/>
    <property type="molecule type" value="Genomic_DNA"/>
</dbReference>
<dbReference type="PRINTS" id="PR00237">
    <property type="entry name" value="GPCRRHODOPSN"/>
</dbReference>
<evidence type="ECO:0000256" key="5">
    <source>
        <dbReference type="ARBA" id="ARBA00023040"/>
    </source>
</evidence>
<feature type="transmembrane region" description="Helical" evidence="10">
    <location>
        <begin position="62"/>
        <end position="83"/>
    </location>
</feature>
<dbReference type="GO" id="GO:0007210">
    <property type="term" value="P:serotonin receptor signaling pathway"/>
    <property type="evidence" value="ECO:0007669"/>
    <property type="project" value="TreeGrafter"/>
</dbReference>
<evidence type="ECO:0000256" key="2">
    <source>
        <dbReference type="ARBA" id="ARBA00022475"/>
    </source>
</evidence>
<keyword evidence="7 9" id="KW-0675">Receptor</keyword>
<evidence type="ECO:0000256" key="6">
    <source>
        <dbReference type="ARBA" id="ARBA00023136"/>
    </source>
</evidence>
<dbReference type="GO" id="GO:0045202">
    <property type="term" value="C:synapse"/>
    <property type="evidence" value="ECO:0007669"/>
    <property type="project" value="GOC"/>
</dbReference>
<dbReference type="SUPFAM" id="SSF81321">
    <property type="entry name" value="Family A G protein-coupled receptor-like"/>
    <property type="match status" value="1"/>
</dbReference>
<keyword evidence="4 10" id="KW-1133">Transmembrane helix</keyword>
<keyword evidence="5 9" id="KW-0297">G-protein coupled receptor</keyword>
<comment type="similarity">
    <text evidence="9">Belongs to the G-protein coupled receptor 1 family.</text>
</comment>
<dbReference type="PROSITE" id="PS50262">
    <property type="entry name" value="G_PROTEIN_RECEP_F1_2"/>
    <property type="match status" value="1"/>
</dbReference>
<keyword evidence="8 9" id="KW-0807">Transducer</keyword>
<organism evidence="12 13">
    <name type="scientific">Acanthocheilonema viteae</name>
    <name type="common">Filarial nematode worm</name>
    <name type="synonym">Dipetalonema viteae</name>
    <dbReference type="NCBI Taxonomy" id="6277"/>
    <lineage>
        <taxon>Eukaryota</taxon>
        <taxon>Metazoa</taxon>
        <taxon>Ecdysozoa</taxon>
        <taxon>Nematoda</taxon>
        <taxon>Chromadorea</taxon>
        <taxon>Rhabditida</taxon>
        <taxon>Spirurina</taxon>
        <taxon>Spiruromorpha</taxon>
        <taxon>Filarioidea</taxon>
        <taxon>Onchocercidae</taxon>
        <taxon>Acanthocheilonema</taxon>
    </lineage>
</organism>
<name>A0A498S8Q0_ACAVI</name>
<accession>A0A498S8Q0</accession>
<keyword evidence="6 10" id="KW-0472">Membrane</keyword>
<feature type="transmembrane region" description="Helical" evidence="10">
    <location>
        <begin position="350"/>
        <end position="370"/>
    </location>
</feature>
<dbReference type="AlphaFoldDB" id="A0A498S8Q0"/>
<dbReference type="STRING" id="6277.A0A498S8Q0"/>
<dbReference type="GO" id="GO:0007187">
    <property type="term" value="P:G protein-coupled receptor signaling pathway, coupled to cyclic nucleotide second messenger"/>
    <property type="evidence" value="ECO:0007669"/>
    <property type="project" value="TreeGrafter"/>
</dbReference>
<evidence type="ECO:0000256" key="8">
    <source>
        <dbReference type="ARBA" id="ARBA00023224"/>
    </source>
</evidence>
<evidence type="ECO:0000256" key="3">
    <source>
        <dbReference type="ARBA" id="ARBA00022692"/>
    </source>
</evidence>
<dbReference type="GO" id="GO:0007268">
    <property type="term" value="P:chemical synaptic transmission"/>
    <property type="evidence" value="ECO:0007669"/>
    <property type="project" value="TreeGrafter"/>
</dbReference>
<protein>
    <recommendedName>
        <fullName evidence="11">G-protein coupled receptors family 1 profile domain-containing protein</fullName>
    </recommendedName>
</protein>
<evidence type="ECO:0000313" key="13">
    <source>
        <dbReference type="Proteomes" id="UP000276991"/>
    </source>
</evidence>
<feature type="transmembrane region" description="Helical" evidence="10">
    <location>
        <begin position="174"/>
        <end position="193"/>
    </location>
</feature>
<reference evidence="12 13" key="1">
    <citation type="submission" date="2018-08" db="EMBL/GenBank/DDBJ databases">
        <authorList>
            <person name="Laetsch R D."/>
            <person name="Stevens L."/>
            <person name="Kumar S."/>
            <person name="Blaxter L. M."/>
        </authorList>
    </citation>
    <scope>NUCLEOTIDE SEQUENCE [LARGE SCALE GENOMIC DNA]</scope>
</reference>